<gene>
    <name evidence="8" type="ORF">GCM10009118_17270</name>
</gene>
<dbReference type="EC" id="3.4.14.-" evidence="7"/>
<dbReference type="PANTHER" id="PTHR38469:SF1">
    <property type="entry name" value="PERIPLASMIC PEPTIDASE SUBFAMILY S1B"/>
    <property type="match status" value="1"/>
</dbReference>
<evidence type="ECO:0000256" key="3">
    <source>
        <dbReference type="ARBA" id="ARBA00022670"/>
    </source>
</evidence>
<dbReference type="EMBL" id="BAAAFH010000011">
    <property type="protein sequence ID" value="GAA0875318.1"/>
    <property type="molecule type" value="Genomic_DNA"/>
</dbReference>
<dbReference type="InterPro" id="IPR043504">
    <property type="entry name" value="Peptidase_S1_PA_chymotrypsin"/>
</dbReference>
<reference evidence="9" key="1">
    <citation type="journal article" date="2019" name="Int. J. Syst. Evol. Microbiol.">
        <title>The Global Catalogue of Microorganisms (GCM) 10K type strain sequencing project: providing services to taxonomists for standard genome sequencing and annotation.</title>
        <authorList>
            <consortium name="The Broad Institute Genomics Platform"/>
            <consortium name="The Broad Institute Genome Sequencing Center for Infectious Disease"/>
            <person name="Wu L."/>
            <person name="Ma J."/>
        </authorList>
    </citation>
    <scope>NUCLEOTIDE SEQUENCE [LARGE SCALE GENOMIC DNA]</scope>
    <source>
        <strain evidence="9">JCM 16083</strain>
    </source>
</reference>
<evidence type="ECO:0000256" key="5">
    <source>
        <dbReference type="ARBA" id="ARBA00022801"/>
    </source>
</evidence>
<keyword evidence="2 7" id="KW-0031">Aminopeptidase</keyword>
<dbReference type="Proteomes" id="UP001501126">
    <property type="component" value="Unassembled WGS sequence"/>
</dbReference>
<protein>
    <recommendedName>
        <fullName evidence="7">Dipeptidyl-peptidase</fullName>
        <ecNumber evidence="7">3.4.14.-</ecNumber>
    </recommendedName>
</protein>
<evidence type="ECO:0000256" key="4">
    <source>
        <dbReference type="ARBA" id="ARBA00022729"/>
    </source>
</evidence>
<organism evidence="8 9">
    <name type="scientific">Wandonia haliotis</name>
    <dbReference type="NCBI Taxonomy" id="574963"/>
    <lineage>
        <taxon>Bacteria</taxon>
        <taxon>Pseudomonadati</taxon>
        <taxon>Bacteroidota</taxon>
        <taxon>Flavobacteriia</taxon>
        <taxon>Flavobacteriales</taxon>
        <taxon>Crocinitomicaceae</taxon>
        <taxon>Wandonia</taxon>
    </lineage>
</organism>
<evidence type="ECO:0000313" key="9">
    <source>
        <dbReference type="Proteomes" id="UP001501126"/>
    </source>
</evidence>
<keyword evidence="4" id="KW-0732">Signal</keyword>
<dbReference type="InterPro" id="IPR019500">
    <property type="entry name" value="Pep_S46"/>
</dbReference>
<keyword evidence="9" id="KW-1185">Reference proteome</keyword>
<comment type="similarity">
    <text evidence="1 7">Belongs to the peptidase S46 family.</text>
</comment>
<comment type="caution">
    <text evidence="8">The sequence shown here is derived from an EMBL/GenBank/DDBJ whole genome shotgun (WGS) entry which is preliminary data.</text>
</comment>
<evidence type="ECO:0000256" key="6">
    <source>
        <dbReference type="ARBA" id="ARBA00022825"/>
    </source>
</evidence>
<comment type="function">
    <text evidence="7">Catalyzes the removal of dipeptides from the N-terminus of oligopeptides.</text>
</comment>
<keyword evidence="3 7" id="KW-0645">Protease</keyword>
<dbReference type="SUPFAM" id="SSF50494">
    <property type="entry name" value="Trypsin-like serine proteases"/>
    <property type="match status" value="1"/>
</dbReference>
<sequence length="712" mass="81015">MKNLKAFLLLLTITFTTFLKADEGMWLPFLLNRNYEDMKKHGLKLTPEQIYDINNASLKDAIVSFGGFCTAEVISDKGLLLTNHHCGYDAIAGASSEENNYLKNGFWAKSLDQEIPIPGLTATFIIRMEDVTEAISKELNENMSVQERAMKIREVSKILTDEAIEGTNYEAFVRDFYEGNEFYLFVKETYKDVRLVGAPPSDIGKYGYDTDNWVWPRHTGDFSMFRVYADGSNKPAEFSGENNPLTPKHFLPVSLKGVNEGDFAMVMGFPGSTDRFLSSFGVKQAITLDQPKRVELRAKKLEIMKKYMDQSEAVHLKYASKYAQVANYWKYFIGQTEQLKNNNVQGKKEALEAKFAAFAKGKAEYATVLSDMEESYKVLDNYNAFSVFINEAIFSVDVNLFAYRMLGLGNALEEGDADMIKANVANMKERGEAFFEKFNADIEAEIIAEMYSRYYKELPEDQQAAYILSVGKKGKGDFSKFVAKVRKTSMFFNKDKFDAFLENPTKKALDKEPLYQLVSSVLTSIREVNSREELMVAREKQDKAYRLFVKGLREMQPDKKFYPNANSTMRLTYGQVLPYEPKDAVSYDYVTTIDGIFEKEIPGNYEFTVPERLRTLWKNKDYGQYADKDGKLIVNFLTNNDITGGNSGSPVIDAEGNLIGTAFDGNWEAMSGDIYFEPNIQRTIVCDIRFVLFIVDKYAGATNLIEEMKIIK</sequence>
<accession>A0ABP3Y3V6</accession>
<keyword evidence="5 7" id="KW-0378">Hydrolase</keyword>
<dbReference type="Pfam" id="PF10459">
    <property type="entry name" value="Peptidase_S46"/>
    <property type="match status" value="1"/>
</dbReference>
<proteinExistence type="inferred from homology"/>
<dbReference type="PANTHER" id="PTHR38469">
    <property type="entry name" value="PERIPLASMIC PEPTIDASE SUBFAMILY S1B"/>
    <property type="match status" value="1"/>
</dbReference>
<evidence type="ECO:0000256" key="7">
    <source>
        <dbReference type="RuleBase" id="RU366067"/>
    </source>
</evidence>
<evidence type="ECO:0000313" key="8">
    <source>
        <dbReference type="EMBL" id="GAA0875318.1"/>
    </source>
</evidence>
<evidence type="ECO:0000256" key="2">
    <source>
        <dbReference type="ARBA" id="ARBA00022438"/>
    </source>
</evidence>
<keyword evidence="6 7" id="KW-0720">Serine protease</keyword>
<dbReference type="InterPro" id="IPR009003">
    <property type="entry name" value="Peptidase_S1_PA"/>
</dbReference>
<dbReference type="RefSeq" id="WP_343786675.1">
    <property type="nucleotide sequence ID" value="NZ_BAAAFH010000011.1"/>
</dbReference>
<dbReference type="Gene3D" id="2.40.10.10">
    <property type="entry name" value="Trypsin-like serine proteases"/>
    <property type="match status" value="1"/>
</dbReference>
<evidence type="ECO:0000256" key="1">
    <source>
        <dbReference type="ARBA" id="ARBA00010491"/>
    </source>
</evidence>
<name>A0ABP3Y3V6_9FLAO</name>